<dbReference type="AlphaFoldDB" id="A0A916K103"/>
<dbReference type="PANTHER" id="PTHR41771">
    <property type="entry name" value="MEMBRANE PROTEIN-RELATED"/>
    <property type="match status" value="1"/>
</dbReference>
<evidence type="ECO:0008006" key="5">
    <source>
        <dbReference type="Google" id="ProtNLM"/>
    </source>
</evidence>
<reference evidence="3" key="1">
    <citation type="submission" date="2021-06" db="EMBL/GenBank/DDBJ databases">
        <authorList>
            <person name="Criscuolo A."/>
        </authorList>
    </citation>
    <scope>NUCLEOTIDE SEQUENCE</scope>
    <source>
        <strain evidence="3">CIP111803</strain>
    </source>
</reference>
<keyword evidence="2" id="KW-0812">Transmembrane</keyword>
<dbReference type="Proteomes" id="UP000693892">
    <property type="component" value="Unassembled WGS sequence"/>
</dbReference>
<keyword evidence="4" id="KW-1185">Reference proteome</keyword>
<name>A0A916K103_9MICO</name>
<dbReference type="InterPro" id="IPR012507">
    <property type="entry name" value="YibE_F"/>
</dbReference>
<feature type="transmembrane region" description="Helical" evidence="2">
    <location>
        <begin position="242"/>
        <end position="260"/>
    </location>
</feature>
<feature type="transmembrane region" description="Helical" evidence="2">
    <location>
        <begin position="371"/>
        <end position="393"/>
    </location>
</feature>
<feature type="region of interest" description="Disordered" evidence="1">
    <location>
        <begin position="89"/>
        <end position="111"/>
    </location>
</feature>
<feature type="compositionally biased region" description="Low complexity" evidence="1">
    <location>
        <begin position="447"/>
        <end position="476"/>
    </location>
</feature>
<keyword evidence="2" id="KW-1133">Transmembrane helix</keyword>
<feature type="region of interest" description="Disordered" evidence="1">
    <location>
        <begin position="441"/>
        <end position="476"/>
    </location>
</feature>
<evidence type="ECO:0000256" key="1">
    <source>
        <dbReference type="SAM" id="MobiDB-lite"/>
    </source>
</evidence>
<dbReference type="EMBL" id="CAJVAP010000024">
    <property type="protein sequence ID" value="CAG7616465.1"/>
    <property type="molecule type" value="Genomic_DNA"/>
</dbReference>
<gene>
    <name evidence="3" type="ORF">LEUCIP111803_01990</name>
</gene>
<feature type="transmembrane region" description="Helical" evidence="2">
    <location>
        <begin position="413"/>
        <end position="436"/>
    </location>
</feature>
<dbReference type="Pfam" id="PF07907">
    <property type="entry name" value="YibE_F"/>
    <property type="match status" value="1"/>
</dbReference>
<feature type="transmembrane region" description="Helical" evidence="2">
    <location>
        <begin position="215"/>
        <end position="236"/>
    </location>
</feature>
<protein>
    <recommendedName>
        <fullName evidence="5">YibE/F-like protein</fullName>
    </recommendedName>
</protein>
<comment type="caution">
    <text evidence="3">The sequence shown here is derived from an EMBL/GenBank/DDBJ whole genome shotgun (WGS) entry which is preliminary data.</text>
</comment>
<evidence type="ECO:0000313" key="4">
    <source>
        <dbReference type="Proteomes" id="UP000693892"/>
    </source>
</evidence>
<feature type="transmembrane region" description="Helical" evidence="2">
    <location>
        <begin position="188"/>
        <end position="208"/>
    </location>
</feature>
<sequence>MLSSDDLPHSHAHAHLSSRAVPTSRLTRLITILLLAAVAGATAIGLVVLWPDYAKVGEVAELTQYSAQGVDLEQGEVLSIDDDCTRFDDPMAVPGAEDAADEDEAGGTASEADAAGAATLGACLSASIGVRSGPDAGRMIEVPVRGPLANAGLRPGDRVELIATPDASGAGSASAGYDIANVYNVSGVFRNLPLALLTLLFAAVVIAVGRIRGLLALIALGISVGVLLAFVLPALVAGGPGLLIGIVGSSAIMFVILYLVHGPNMRTTAALIGTLCGILIMAGISLLSVQVTRLSGIGDEASGILSSLTSPIDFRGLLTCSIIIAGLGVLNDVTITQASAVWELRSAAPSMSRGEIYARAMRIGRDHIASTVYTVFFAYVGAALSVLILLYLYDRPVLSLLTQEDIATEIVRTLCGSIGLVLAVPITTWVAALFAAPADERPGGAGTAPTAAASPTTAPTVAAAPAPSDPAARRPA</sequence>
<feature type="transmembrane region" description="Helical" evidence="2">
    <location>
        <begin position="272"/>
        <end position="292"/>
    </location>
</feature>
<dbReference type="RefSeq" id="WP_218115925.1">
    <property type="nucleotide sequence ID" value="NZ_CAJVAP010000024.1"/>
</dbReference>
<organism evidence="3 4">
    <name type="scientific">Leucobacter soli</name>
    <dbReference type="NCBI Taxonomy" id="2812850"/>
    <lineage>
        <taxon>Bacteria</taxon>
        <taxon>Bacillati</taxon>
        <taxon>Actinomycetota</taxon>
        <taxon>Actinomycetes</taxon>
        <taxon>Micrococcales</taxon>
        <taxon>Microbacteriaceae</taxon>
        <taxon>Leucobacter</taxon>
    </lineage>
</organism>
<dbReference type="PANTHER" id="PTHR41771:SF1">
    <property type="entry name" value="MEMBRANE PROTEIN"/>
    <property type="match status" value="1"/>
</dbReference>
<evidence type="ECO:0000256" key="2">
    <source>
        <dbReference type="SAM" id="Phobius"/>
    </source>
</evidence>
<feature type="transmembrane region" description="Helical" evidence="2">
    <location>
        <begin position="29"/>
        <end position="50"/>
    </location>
</feature>
<accession>A0A916K103</accession>
<evidence type="ECO:0000313" key="3">
    <source>
        <dbReference type="EMBL" id="CAG7616465.1"/>
    </source>
</evidence>
<proteinExistence type="predicted"/>
<keyword evidence="2" id="KW-0472">Membrane</keyword>